<dbReference type="PANTHER" id="PTHR43046">
    <property type="entry name" value="GDP-MANNOSE MANNOSYL HYDROLASE"/>
    <property type="match status" value="1"/>
</dbReference>
<dbReference type="SUPFAM" id="SSF55811">
    <property type="entry name" value="Nudix"/>
    <property type="match status" value="1"/>
</dbReference>
<dbReference type="Proteomes" id="UP000182589">
    <property type="component" value="Unassembled WGS sequence"/>
</dbReference>
<dbReference type="Pfam" id="PF00293">
    <property type="entry name" value="NUDIX"/>
    <property type="match status" value="1"/>
</dbReference>
<organism evidence="6 7">
    <name type="scientific">Alicyclobacillus hesperidum</name>
    <dbReference type="NCBI Taxonomy" id="89784"/>
    <lineage>
        <taxon>Bacteria</taxon>
        <taxon>Bacillati</taxon>
        <taxon>Bacillota</taxon>
        <taxon>Bacilli</taxon>
        <taxon>Bacillales</taxon>
        <taxon>Alicyclobacillaceae</taxon>
        <taxon>Alicyclobacillus</taxon>
    </lineage>
</organism>
<evidence type="ECO:0000313" key="7">
    <source>
        <dbReference type="Proteomes" id="UP000182589"/>
    </source>
</evidence>
<evidence type="ECO:0000259" key="4">
    <source>
        <dbReference type="PROSITE" id="PS51462"/>
    </source>
</evidence>
<dbReference type="AlphaFoldDB" id="A0A1H2WBW1"/>
<dbReference type="PROSITE" id="PS00893">
    <property type="entry name" value="NUDIX_BOX"/>
    <property type="match status" value="1"/>
</dbReference>
<evidence type="ECO:0000313" key="6">
    <source>
        <dbReference type="EMBL" id="SDW78090.1"/>
    </source>
</evidence>
<reference evidence="5" key="3">
    <citation type="submission" date="2023-02" db="EMBL/GenBank/DDBJ databases">
        <title>Proposal of a novel subspecies: Alicyclobacillus hesperidum subspecies aegle.</title>
        <authorList>
            <person name="Goto K."/>
            <person name="Fujii T."/>
            <person name="Yasui K."/>
            <person name="Mochida K."/>
            <person name="Kato-Tanaka Y."/>
            <person name="Morohoshi S."/>
            <person name="An S.Y."/>
            <person name="Kasai H."/>
            <person name="Yokota A."/>
        </authorList>
    </citation>
    <scope>NUCLEOTIDE SEQUENCE</scope>
    <source>
        <strain evidence="5">DSM 12766</strain>
    </source>
</reference>
<sequence>MQVIVNCYVPWEHGFVMLCKPRRGWWYLPGGKVEEHELWRLAAMREFAEETGITLTDAALRGIYQVRIAGGPDEEPKHRLIAQFVGYGASGVLLPQHREGKLAVVRPDEMLGLPMDEGDRLMLKRTIAAEYQGDKRVFFGRFEYDVQHKLLACEMDPANYEFDPPFGAAQEGDAM</sequence>
<dbReference type="InterPro" id="IPR000086">
    <property type="entry name" value="NUDIX_hydrolase_dom"/>
</dbReference>
<name>A0A1H2WBW1_9BACL</name>
<dbReference type="PROSITE" id="PS51462">
    <property type="entry name" value="NUDIX"/>
    <property type="match status" value="1"/>
</dbReference>
<dbReference type="STRING" id="89784.SAMN04489725_11452"/>
<dbReference type="EMBL" id="FNOJ01000014">
    <property type="protein sequence ID" value="SDW78090.1"/>
    <property type="molecule type" value="Genomic_DNA"/>
</dbReference>
<accession>A0A1H2WBW1</accession>
<dbReference type="Gene3D" id="3.90.79.10">
    <property type="entry name" value="Nucleoside Triphosphate Pyrophosphohydrolase"/>
    <property type="match status" value="1"/>
</dbReference>
<protein>
    <submittedName>
        <fullName evidence="6">8-oxo-dGTP diphosphatase</fullName>
    </submittedName>
    <submittedName>
        <fullName evidence="5">Nudix hydrolase YvcI</fullName>
    </submittedName>
</protein>
<reference evidence="7" key="1">
    <citation type="submission" date="2016-10" db="EMBL/GenBank/DDBJ databases">
        <authorList>
            <person name="Varghese N."/>
        </authorList>
    </citation>
    <scope>NUCLEOTIDE SEQUENCE [LARGE SCALE GENOMIC DNA]</scope>
    <source>
        <strain evidence="7">DSM 12489</strain>
    </source>
</reference>
<keyword evidence="3" id="KW-0460">Magnesium</keyword>
<dbReference type="GO" id="GO:0016787">
    <property type="term" value="F:hydrolase activity"/>
    <property type="evidence" value="ECO:0007669"/>
    <property type="project" value="UniProtKB-KW"/>
</dbReference>
<reference evidence="6" key="2">
    <citation type="submission" date="2016-10" db="EMBL/GenBank/DDBJ databases">
        <authorList>
            <person name="de Groot N.N."/>
        </authorList>
    </citation>
    <scope>NUCLEOTIDE SEQUENCE [LARGE SCALE GENOMIC DNA]</scope>
    <source>
        <strain evidence="6">DSM 12489</strain>
    </source>
</reference>
<evidence type="ECO:0000256" key="3">
    <source>
        <dbReference type="ARBA" id="ARBA00022842"/>
    </source>
</evidence>
<evidence type="ECO:0000256" key="2">
    <source>
        <dbReference type="ARBA" id="ARBA00022801"/>
    </source>
</evidence>
<dbReference type="InterPro" id="IPR020084">
    <property type="entry name" value="NUDIX_hydrolase_CS"/>
</dbReference>
<dbReference type="Proteomes" id="UP001157137">
    <property type="component" value="Unassembled WGS sequence"/>
</dbReference>
<dbReference type="InterPro" id="IPR015797">
    <property type="entry name" value="NUDIX_hydrolase-like_dom_sf"/>
</dbReference>
<keyword evidence="7" id="KW-1185">Reference proteome</keyword>
<evidence type="ECO:0000256" key="1">
    <source>
        <dbReference type="ARBA" id="ARBA00001946"/>
    </source>
</evidence>
<dbReference type="EMBL" id="BSRA01000013">
    <property type="protein sequence ID" value="GLV14553.1"/>
    <property type="molecule type" value="Genomic_DNA"/>
</dbReference>
<gene>
    <name evidence="5" type="primary">yvcI</name>
    <name evidence="5" type="ORF">Heshes_22370</name>
    <name evidence="6" type="ORF">SAMN04489725_11452</name>
</gene>
<evidence type="ECO:0000313" key="5">
    <source>
        <dbReference type="EMBL" id="GLV14553.1"/>
    </source>
</evidence>
<proteinExistence type="predicted"/>
<feature type="domain" description="Nudix hydrolase" evidence="4">
    <location>
        <begin position="1"/>
        <end position="128"/>
    </location>
</feature>
<dbReference type="PANTHER" id="PTHR43046:SF12">
    <property type="entry name" value="GDP-MANNOSE MANNOSYL HYDROLASE"/>
    <property type="match status" value="1"/>
</dbReference>
<comment type="cofactor">
    <cofactor evidence="1">
        <name>Mg(2+)</name>
        <dbReference type="ChEBI" id="CHEBI:18420"/>
    </cofactor>
</comment>
<keyword evidence="2 5" id="KW-0378">Hydrolase</keyword>